<evidence type="ECO:0000256" key="3">
    <source>
        <dbReference type="ARBA" id="ARBA00022989"/>
    </source>
</evidence>
<name>A0A8H3FSK6_9LECA</name>
<evidence type="ECO:0000313" key="9">
    <source>
        <dbReference type="Proteomes" id="UP000664203"/>
    </source>
</evidence>
<keyword evidence="2 6" id="KW-0812">Transmembrane</keyword>
<dbReference type="PANTHER" id="PTHR33048">
    <property type="entry name" value="PTH11-LIKE INTEGRAL MEMBRANE PROTEIN (AFU_ORTHOLOGUE AFUA_5G11245)"/>
    <property type="match status" value="1"/>
</dbReference>
<keyword evidence="4 6" id="KW-0472">Membrane</keyword>
<dbReference type="InterPro" id="IPR052337">
    <property type="entry name" value="SAT4-like"/>
</dbReference>
<feature type="transmembrane region" description="Helical" evidence="6">
    <location>
        <begin position="279"/>
        <end position="300"/>
    </location>
</feature>
<feature type="domain" description="Rhodopsin" evidence="7">
    <location>
        <begin position="60"/>
        <end position="301"/>
    </location>
</feature>
<dbReference type="Proteomes" id="UP000664203">
    <property type="component" value="Unassembled WGS sequence"/>
</dbReference>
<evidence type="ECO:0000313" key="8">
    <source>
        <dbReference type="EMBL" id="CAF9931466.1"/>
    </source>
</evidence>
<gene>
    <name evidence="8" type="ORF">ALECFALPRED_005013</name>
</gene>
<protein>
    <recommendedName>
        <fullName evidence="7">Rhodopsin domain-containing protein</fullName>
    </recommendedName>
</protein>
<comment type="subcellular location">
    <subcellularLocation>
        <location evidence="1">Membrane</location>
        <topology evidence="1">Multi-pass membrane protein</topology>
    </subcellularLocation>
</comment>
<dbReference type="OrthoDB" id="4682787at2759"/>
<feature type="transmembrane region" description="Helical" evidence="6">
    <location>
        <begin position="40"/>
        <end position="63"/>
    </location>
</feature>
<feature type="transmembrane region" description="Helical" evidence="6">
    <location>
        <begin position="238"/>
        <end position="259"/>
    </location>
</feature>
<comment type="similarity">
    <text evidence="5">Belongs to the SAT4 family.</text>
</comment>
<evidence type="ECO:0000256" key="5">
    <source>
        <dbReference type="ARBA" id="ARBA00038359"/>
    </source>
</evidence>
<sequence>MATSTGSPMPGQLEQLLDGPAVPPPAGIIPNLDNPPNIDIICYMTFSLCVSVASLAVITRIYTKHILIRSVAYEDYACMIGLIGLWGLFIPSLFGQRSGAGIHAWDLRLSAFSRAIEWFDTAVIVYVADVFFIKLSILLQYLRIFVPDRKANLVMFVAIQVCIWSVFSFSVIYLFLNIFMCDPREKLWNPLISTGHCFNSNTNSESSGVFNVVSDFAILILPMPCLWRLQMPKRKKILMMGVFATGFLACVTSIVRTYYSFQVPKSSDKTYNLQLMGLWGWAELAIGIIVGCLPIMPKFIQHVGPKVFKKLSFSSKYEVKPAHGLNAIDELSKTNAFSRIRRPFAKYGGSSIFKSLTDPYDPQTRLHGDYPTPDIFGSSLPDAIIAHEPTRSSGGTVATRRDDLDAEVFEDWWQIKKEFKKEYKKCKNEIILQELAFENNLASFLLPLLVDDNQIAVLIAEPGDTKRKDQALEDKLKSRLPKSYDLFVDTIYDIQSTKSTGKSRNPLRKLLNRPKEEALTGSAEGNWKTWMSRSNIEYKTQRVDFGLGRVKRAKLFEEFARYNARLRELLETNDSSAAVKQSRTHKNLAVKKILWKFWRHAASLHDLLGQAWSCQCKSLHRACLLLHHETNIERIEFSIRFLYAPSLLNNPCQWKWKEMEAQHIDHNVAGGNMTLVVPQVSQVRRTGTKIVSQIFDAEHYSFNPAFSSQSQLDEPTVSCSRLDTSDHRAHSDYRPVLHYI</sequence>
<feature type="transmembrane region" description="Helical" evidence="6">
    <location>
        <begin position="75"/>
        <end position="95"/>
    </location>
</feature>
<evidence type="ECO:0000256" key="6">
    <source>
        <dbReference type="SAM" id="Phobius"/>
    </source>
</evidence>
<accession>A0A8H3FSK6</accession>
<evidence type="ECO:0000256" key="2">
    <source>
        <dbReference type="ARBA" id="ARBA00022692"/>
    </source>
</evidence>
<dbReference type="AlphaFoldDB" id="A0A8H3FSK6"/>
<evidence type="ECO:0000259" key="7">
    <source>
        <dbReference type="Pfam" id="PF20684"/>
    </source>
</evidence>
<comment type="caution">
    <text evidence="8">The sequence shown here is derived from an EMBL/GenBank/DDBJ whole genome shotgun (WGS) entry which is preliminary data.</text>
</comment>
<proteinExistence type="inferred from homology"/>
<feature type="transmembrane region" description="Helical" evidence="6">
    <location>
        <begin position="153"/>
        <end position="176"/>
    </location>
</feature>
<dbReference type="EMBL" id="CAJPDR010000308">
    <property type="protein sequence ID" value="CAF9931466.1"/>
    <property type="molecule type" value="Genomic_DNA"/>
</dbReference>
<reference evidence="8" key="1">
    <citation type="submission" date="2021-03" db="EMBL/GenBank/DDBJ databases">
        <authorList>
            <person name="Tagirdzhanova G."/>
        </authorList>
    </citation>
    <scope>NUCLEOTIDE SEQUENCE</scope>
</reference>
<evidence type="ECO:0000256" key="4">
    <source>
        <dbReference type="ARBA" id="ARBA00023136"/>
    </source>
</evidence>
<dbReference type="GO" id="GO:0016020">
    <property type="term" value="C:membrane"/>
    <property type="evidence" value="ECO:0007669"/>
    <property type="project" value="UniProtKB-SubCell"/>
</dbReference>
<dbReference type="Pfam" id="PF20684">
    <property type="entry name" value="Fung_rhodopsin"/>
    <property type="match status" value="1"/>
</dbReference>
<dbReference type="InterPro" id="IPR049326">
    <property type="entry name" value="Rhodopsin_dom_fungi"/>
</dbReference>
<keyword evidence="3 6" id="KW-1133">Transmembrane helix</keyword>
<organism evidence="8 9">
    <name type="scientific">Alectoria fallacina</name>
    <dbReference type="NCBI Taxonomy" id="1903189"/>
    <lineage>
        <taxon>Eukaryota</taxon>
        <taxon>Fungi</taxon>
        <taxon>Dikarya</taxon>
        <taxon>Ascomycota</taxon>
        <taxon>Pezizomycotina</taxon>
        <taxon>Lecanoromycetes</taxon>
        <taxon>OSLEUM clade</taxon>
        <taxon>Lecanoromycetidae</taxon>
        <taxon>Lecanorales</taxon>
        <taxon>Lecanorineae</taxon>
        <taxon>Parmeliaceae</taxon>
        <taxon>Alectoria</taxon>
    </lineage>
</organism>
<keyword evidence="9" id="KW-1185">Reference proteome</keyword>
<evidence type="ECO:0000256" key="1">
    <source>
        <dbReference type="ARBA" id="ARBA00004141"/>
    </source>
</evidence>
<feature type="transmembrane region" description="Helical" evidence="6">
    <location>
        <begin position="115"/>
        <end position="141"/>
    </location>
</feature>
<dbReference type="PANTHER" id="PTHR33048:SF47">
    <property type="entry name" value="INTEGRAL MEMBRANE PROTEIN-RELATED"/>
    <property type="match status" value="1"/>
</dbReference>